<sequence length="1283" mass="131639">MTRQQASKQRKLLNLRYRPISVSGMGQLLLWSVLIWLFGLQAHVSAAAVLSVTPISWNVIGLDSNNVSVGPNRYPVGARVCNTGDAAATNVKASIFLDGGVTNPYISIFGQTSLGVFSLPAGSTPLPPYRLSNKPANCADFYFLVDISRNSGAYSSRVSDTATPAQRNTQLYHIEATADGLGTVSTPSNRELYVEKLISQGRNSITQFSGPTNVLVGGTYTYTLDGTTAPGGYEQLEVFTNFPNNIFQITNVSTTYTSPSGSVNSSVYADACGWENNRSSTSYHNNLTCIGPANYTGAKAGDVIHTQLTVKILSAGTATVQSTINDFSGSSYHYNADFGDAINSVTITASDPVSGPDMLISKTHTPMSVGAGGTYTLSVSNGGGTATNGWVTVTDTLPTGLSPTSATGAGWTCTVVSQTVTCKRSDALAAGASYPNISIPTSVSANKPTLVTNTATVYLTNDGNPASTSLDGNNSNNSASDPTNITASVDVKVTKVQMTPTGGGTVADAGNVVYEIQVINTGTTAADGAVVADPAVSGFNVTSVTCSSSSNNTSCPTSPISVAQFQSGVTIASFVKNSTLTFTVTGKAVANAAYKITNSAYASPATGFADTNPADNVATATTNIQNPAPVATNDSANGSLNTPVTLNVTGNDTDTAPGTVDVSTVDLDPATTGTQTSYTLASKGTFTVDSSGNVTFTPVTGFTGSAVINYLVKDNVGAVSNTATITITVSGTNFACTTPVGVSSDSQWAGKLYTLTGNTLTTLTPVWTLAQGAFAVGRAPDGVVYYVGAVNGLLYYYNPFTGVGGNVRNTGNTANIQIAQPQTYPDLTSTVTRLAVAPNGTAYAVVGNGTVYSFPTSGRVGSIPTTTVSTVGQLQDPKGVAVSATDGGDIFFDADGMGWAIMTDLVSGSPTNNQSVLWKLDLVSMTSGNLKVATPIAAVTLSGAVSTGTPLNGIADTGSALIVTDNNGKLSNFDLGVGNLSGSTTITPTLYDLATCTYRQFRPVLTLTKTSSPTSSVQSNATVTYTITVKNTGTAPATNVKLSDPIPANTTYVTNSTTLNGTAQTDAAGAMPFVTASAVKSTGNAYVYPGATLAAGNTATVQFKVTVNSSLPTGSSVITNTASLSFDPYVGSSSPLNATAINNVTPLVNLVKTVRNTAGGTASTGTIQAGPKDVLEYCLTYRSVRGPAQNYILTDPLNSMLTFVPDAYGSGKDMQWTQYAADGSTIQSTAYLTRGSGDDQGTFGTYTKGGVTTQNTVQFVLSVMSAADTAGSSGQLCFQAKVN</sequence>
<feature type="domain" description="DUF11" evidence="2">
    <location>
        <begin position="490"/>
        <end position="621"/>
    </location>
</feature>
<accession>A0A1W1UWW3</accession>
<dbReference type="STRING" id="695939.SAMN00790413_03461"/>
<feature type="domain" description="DUF11" evidence="2">
    <location>
        <begin position="1005"/>
        <end position="1125"/>
    </location>
</feature>
<evidence type="ECO:0000256" key="1">
    <source>
        <dbReference type="SAM" id="MobiDB-lite"/>
    </source>
</evidence>
<gene>
    <name evidence="3" type="ORF">SAMN00790413_03461</name>
</gene>
<dbReference type="Proteomes" id="UP000192582">
    <property type="component" value="Unassembled WGS sequence"/>
</dbReference>
<dbReference type="NCBIfam" id="TIGR01451">
    <property type="entry name" value="B_ant_repeat"/>
    <property type="match status" value="2"/>
</dbReference>
<protein>
    <submittedName>
        <fullName evidence="3">Conserved repeat domain-containing protein</fullName>
    </submittedName>
</protein>
<organism evidence="3 4">
    <name type="scientific">Deinococcus hopiensis KR-140</name>
    <dbReference type="NCBI Taxonomy" id="695939"/>
    <lineage>
        <taxon>Bacteria</taxon>
        <taxon>Thermotogati</taxon>
        <taxon>Deinococcota</taxon>
        <taxon>Deinococci</taxon>
        <taxon>Deinococcales</taxon>
        <taxon>Deinococcaceae</taxon>
        <taxon>Deinococcus</taxon>
    </lineage>
</organism>
<dbReference type="SUPFAM" id="SSF50969">
    <property type="entry name" value="YVTN repeat-like/Quinoprotein amine dehydrogenase"/>
    <property type="match status" value="1"/>
</dbReference>
<dbReference type="InterPro" id="IPR011044">
    <property type="entry name" value="Quino_amine_DH_bsu"/>
</dbReference>
<dbReference type="Gene3D" id="2.60.40.740">
    <property type="match status" value="1"/>
</dbReference>
<dbReference type="InterPro" id="IPR051172">
    <property type="entry name" value="Chlamydia_OmcB"/>
</dbReference>
<evidence type="ECO:0000313" key="3">
    <source>
        <dbReference type="EMBL" id="SMB85583.1"/>
    </source>
</evidence>
<dbReference type="Pfam" id="PF17963">
    <property type="entry name" value="Big_9"/>
    <property type="match status" value="1"/>
</dbReference>
<proteinExistence type="predicted"/>
<dbReference type="Pfam" id="PF01345">
    <property type="entry name" value="DUF11"/>
    <property type="match status" value="3"/>
</dbReference>
<dbReference type="RefSeq" id="WP_084047396.1">
    <property type="nucleotide sequence ID" value="NZ_FWWU01000008.1"/>
</dbReference>
<dbReference type="EMBL" id="FWWU01000008">
    <property type="protein sequence ID" value="SMB85583.1"/>
    <property type="molecule type" value="Genomic_DNA"/>
</dbReference>
<evidence type="ECO:0000259" key="2">
    <source>
        <dbReference type="Pfam" id="PF01345"/>
    </source>
</evidence>
<feature type="domain" description="DUF11" evidence="2">
    <location>
        <begin position="357"/>
        <end position="480"/>
    </location>
</feature>
<name>A0A1W1UWW3_9DEIO</name>
<dbReference type="SUPFAM" id="SSF49401">
    <property type="entry name" value="Bacterial adhesins"/>
    <property type="match status" value="1"/>
</dbReference>
<keyword evidence="4" id="KW-1185">Reference proteome</keyword>
<dbReference type="OrthoDB" id="53309at2"/>
<dbReference type="PANTHER" id="PTHR34819">
    <property type="entry name" value="LARGE CYSTEINE-RICH PERIPLASMIC PROTEIN OMCB"/>
    <property type="match status" value="1"/>
</dbReference>
<dbReference type="InterPro" id="IPR001434">
    <property type="entry name" value="OmcB-like_DUF11"/>
</dbReference>
<reference evidence="3 4" key="1">
    <citation type="submission" date="2017-04" db="EMBL/GenBank/DDBJ databases">
        <authorList>
            <person name="Afonso C.L."/>
            <person name="Miller P.J."/>
            <person name="Scott M.A."/>
            <person name="Spackman E."/>
            <person name="Goraichik I."/>
            <person name="Dimitrov K.M."/>
            <person name="Suarez D.L."/>
            <person name="Swayne D.E."/>
        </authorList>
    </citation>
    <scope>NUCLEOTIDE SEQUENCE [LARGE SCALE GENOMIC DNA]</scope>
    <source>
        <strain evidence="3 4">KR-140</strain>
    </source>
</reference>
<dbReference type="Gene3D" id="2.60.40.2810">
    <property type="match status" value="1"/>
</dbReference>
<dbReference type="InterPro" id="IPR047589">
    <property type="entry name" value="DUF11_rpt"/>
</dbReference>
<dbReference type="PANTHER" id="PTHR34819:SF3">
    <property type="entry name" value="CELL SURFACE PROTEIN"/>
    <property type="match status" value="1"/>
</dbReference>
<evidence type="ECO:0000313" key="4">
    <source>
        <dbReference type="Proteomes" id="UP000192582"/>
    </source>
</evidence>
<dbReference type="InterPro" id="IPR008966">
    <property type="entry name" value="Adhesion_dom_sf"/>
</dbReference>
<feature type="region of interest" description="Disordered" evidence="1">
    <location>
        <begin position="465"/>
        <end position="484"/>
    </location>
</feature>